<dbReference type="Proteomes" id="UP000239340">
    <property type="component" value="Plasmid pSfreNXT3b"/>
</dbReference>
<feature type="transmembrane region" description="Helical" evidence="2">
    <location>
        <begin position="29"/>
        <end position="48"/>
    </location>
</feature>
<evidence type="ECO:0000256" key="2">
    <source>
        <dbReference type="SAM" id="Phobius"/>
    </source>
</evidence>
<keyword evidence="2" id="KW-1133">Transmembrane helix</keyword>
<evidence type="ECO:0000256" key="1">
    <source>
        <dbReference type="SAM" id="MobiDB-lite"/>
    </source>
</evidence>
<protein>
    <recommendedName>
        <fullName evidence="5">Surface antigen domain-containing protein</fullName>
    </recommendedName>
</protein>
<keyword evidence="3" id="KW-0614">Plasmid</keyword>
<keyword evidence="2" id="KW-0812">Transmembrane</keyword>
<name>A0A2L0HBN8_RHIFR</name>
<proteinExistence type="predicted"/>
<dbReference type="EMBL" id="CP024309">
    <property type="protein sequence ID" value="AUX78910.1"/>
    <property type="molecule type" value="Genomic_DNA"/>
</dbReference>
<geneLocation type="plasmid" evidence="4">
    <name>psfrenxt3b</name>
</geneLocation>
<feature type="compositionally biased region" description="Basic and acidic residues" evidence="1">
    <location>
        <begin position="1"/>
        <end position="12"/>
    </location>
</feature>
<reference evidence="3 4" key="1">
    <citation type="submission" date="2017-10" db="EMBL/GenBank/DDBJ databases">
        <title>Analysis of the genome sequences of Rhizobium populations associated to common bean (phaseolus vulgaris).</title>
        <authorList>
            <person name="Bustos P."/>
            <person name="Santamaria R.I."/>
            <person name="Miranda-Sanchez F."/>
            <person name="Perez-Carrascal O."/>
            <person name="Juarez S."/>
            <person name="Lozano L."/>
            <person name="Martinez-Flores I."/>
            <person name="Vinuesa P."/>
            <person name="Martinez-Romero E."/>
            <person name="Cevallos M.A."/>
            <person name="Romero D."/>
            <person name="Davila G."/>
            <person name="Gonzalez V."/>
        </authorList>
    </citation>
    <scope>NUCLEOTIDE SEQUENCE [LARGE SCALE GENOMIC DNA]</scope>
    <source>
        <strain evidence="3 4">NXT3</strain>
        <plasmid evidence="4">Plasmid psfrenxt3b</plasmid>
    </source>
</reference>
<gene>
    <name evidence="3" type="ORF">NXT3_PB00252</name>
</gene>
<organism evidence="3 4">
    <name type="scientific">Rhizobium fredii</name>
    <name type="common">Sinorhizobium fredii</name>
    <dbReference type="NCBI Taxonomy" id="380"/>
    <lineage>
        <taxon>Bacteria</taxon>
        <taxon>Pseudomonadati</taxon>
        <taxon>Pseudomonadota</taxon>
        <taxon>Alphaproteobacteria</taxon>
        <taxon>Hyphomicrobiales</taxon>
        <taxon>Rhizobiaceae</taxon>
        <taxon>Sinorhizobium/Ensifer group</taxon>
        <taxon>Sinorhizobium</taxon>
    </lineage>
</organism>
<evidence type="ECO:0008006" key="5">
    <source>
        <dbReference type="Google" id="ProtNLM"/>
    </source>
</evidence>
<dbReference type="AlphaFoldDB" id="A0A2L0HBN8"/>
<sequence>MRGQRRDFGRDRRTGRRCHRRGKGAGRGAIIGGVAGVGACAVLMQVAAAEDRARIRNAEQDAIAANSSRTTRFSNQSGKNVAVTTSVSSAPIPTSRKIADLSGTPAKVASDSKSQFTACRYSQQTVSVDGQSAGGGRQLWCRLDTGDWKPIAS</sequence>
<accession>A0A2L0HBN8</accession>
<feature type="region of interest" description="Disordered" evidence="1">
    <location>
        <begin position="64"/>
        <end position="89"/>
    </location>
</feature>
<feature type="region of interest" description="Disordered" evidence="1">
    <location>
        <begin position="1"/>
        <end position="27"/>
    </location>
</feature>
<evidence type="ECO:0000313" key="3">
    <source>
        <dbReference type="EMBL" id="AUX78910.1"/>
    </source>
</evidence>
<feature type="compositionally biased region" description="Basic residues" evidence="1">
    <location>
        <begin position="13"/>
        <end position="24"/>
    </location>
</feature>
<feature type="compositionally biased region" description="Polar residues" evidence="1">
    <location>
        <begin position="65"/>
        <end position="89"/>
    </location>
</feature>
<evidence type="ECO:0000313" key="4">
    <source>
        <dbReference type="Proteomes" id="UP000239340"/>
    </source>
</evidence>
<keyword evidence="2" id="KW-0472">Membrane</keyword>